<feature type="zinc finger region" description="UBR-type" evidence="4">
    <location>
        <begin position="27"/>
        <end position="93"/>
    </location>
</feature>
<dbReference type="SUPFAM" id="SSF57903">
    <property type="entry name" value="FYVE/PHD zinc finger"/>
    <property type="match status" value="1"/>
</dbReference>
<keyword evidence="2" id="KW-0863">Zinc-finger</keyword>
<dbReference type="SMART" id="SM00396">
    <property type="entry name" value="ZnF_UBR1"/>
    <property type="match status" value="1"/>
</dbReference>
<evidence type="ECO:0000256" key="5">
    <source>
        <dbReference type="SAM" id="MobiDB-lite"/>
    </source>
</evidence>
<dbReference type="InterPro" id="IPR047506">
    <property type="entry name" value="UBR7-like_UBR-box"/>
</dbReference>
<feature type="region of interest" description="Disordered" evidence="5">
    <location>
        <begin position="243"/>
        <end position="305"/>
    </location>
</feature>
<dbReference type="InterPro" id="IPR001965">
    <property type="entry name" value="Znf_PHD"/>
</dbReference>
<dbReference type="Pfam" id="PF00628">
    <property type="entry name" value="PHD"/>
    <property type="match status" value="1"/>
</dbReference>
<dbReference type="InterPro" id="IPR040204">
    <property type="entry name" value="UBR7"/>
</dbReference>
<keyword evidence="8" id="KW-1185">Reference proteome</keyword>
<dbReference type="InterPro" id="IPR011011">
    <property type="entry name" value="Znf_FYVE_PHD"/>
</dbReference>
<dbReference type="AlphaFoldDB" id="A0A167GQV8"/>
<evidence type="ECO:0000313" key="7">
    <source>
        <dbReference type="EMBL" id="KZO90817.1"/>
    </source>
</evidence>
<dbReference type="SMART" id="SM00249">
    <property type="entry name" value="PHD"/>
    <property type="match status" value="1"/>
</dbReference>
<dbReference type="STRING" id="1330018.A0A167GQV8"/>
<protein>
    <recommendedName>
        <fullName evidence="6">UBR-type domain-containing protein</fullName>
    </recommendedName>
</protein>
<dbReference type="InterPro" id="IPR019786">
    <property type="entry name" value="Zinc_finger_PHD-type_CS"/>
</dbReference>
<evidence type="ECO:0000313" key="8">
    <source>
        <dbReference type="Proteomes" id="UP000076738"/>
    </source>
</evidence>
<feature type="domain" description="UBR-type" evidence="6">
    <location>
        <begin position="27"/>
        <end position="93"/>
    </location>
</feature>
<dbReference type="InterPro" id="IPR019787">
    <property type="entry name" value="Znf_PHD-finger"/>
</dbReference>
<sequence length="421" mass="47491">MPSLQEFVDEQRALEEEASQALPWSFSECTYGKGYIRQPVFLCLSCQSPHGICAACSIACHGDHEQVELFPKRAFRCDCPTSSLSHKCTLHPTQMLPNDKNRYSQNFHNKFCRCGRQYIPSEERETMIQCVTCEDWYHESCLNLRERPPARSANEPSPSGTDDDAASDVSDLPQALLSEDEYDSLICADCVRKSELLQRWAGTTGVKVVAREKDQEWRVMPPGGPANEDVDDETVDVGGSELTSVEAHPAKSEESVKANEEGAGGSGTKRPLDAAEEERPTKKPRSLCHAPSQSPISKRVFNPDDKTPALESAGDVFLLEGWRSRWCQCPDCLPAFEGEAYLLHEEDTFEPPEDPEAQMSIEELGMRMLERLPRDRVIDGIHAYNQLRDRLVTFLRPFNQENKEVRQEDIEGFFNDLRSGR</sequence>
<evidence type="ECO:0000256" key="2">
    <source>
        <dbReference type="ARBA" id="ARBA00022771"/>
    </source>
</evidence>
<dbReference type="GO" id="GO:0061630">
    <property type="term" value="F:ubiquitin protein ligase activity"/>
    <property type="evidence" value="ECO:0007669"/>
    <property type="project" value="InterPro"/>
</dbReference>
<evidence type="ECO:0000259" key="6">
    <source>
        <dbReference type="PROSITE" id="PS51157"/>
    </source>
</evidence>
<dbReference type="PROSITE" id="PS01359">
    <property type="entry name" value="ZF_PHD_1"/>
    <property type="match status" value="1"/>
</dbReference>
<name>A0A167GQV8_CALVF</name>
<feature type="region of interest" description="Disordered" evidence="5">
    <location>
        <begin position="147"/>
        <end position="168"/>
    </location>
</feature>
<dbReference type="InterPro" id="IPR013083">
    <property type="entry name" value="Znf_RING/FYVE/PHD"/>
</dbReference>
<dbReference type="PANTHER" id="PTHR13513">
    <property type="entry name" value="E3 UBIQUITIN-PROTEIN LIGASE UBR7"/>
    <property type="match status" value="1"/>
</dbReference>
<dbReference type="OrthoDB" id="5795902at2759"/>
<dbReference type="PROSITE" id="PS51157">
    <property type="entry name" value="ZF_UBR"/>
    <property type="match status" value="1"/>
</dbReference>
<dbReference type="PANTHER" id="PTHR13513:SF9">
    <property type="entry name" value="E3 UBIQUITIN-PROTEIN LIGASE UBR7-RELATED"/>
    <property type="match status" value="1"/>
</dbReference>
<feature type="compositionally biased region" description="Basic and acidic residues" evidence="5">
    <location>
        <begin position="270"/>
        <end position="281"/>
    </location>
</feature>
<organism evidence="7 8">
    <name type="scientific">Calocera viscosa (strain TUFC12733)</name>
    <dbReference type="NCBI Taxonomy" id="1330018"/>
    <lineage>
        <taxon>Eukaryota</taxon>
        <taxon>Fungi</taxon>
        <taxon>Dikarya</taxon>
        <taxon>Basidiomycota</taxon>
        <taxon>Agaricomycotina</taxon>
        <taxon>Dacrymycetes</taxon>
        <taxon>Dacrymycetales</taxon>
        <taxon>Dacrymycetaceae</taxon>
        <taxon>Calocera</taxon>
    </lineage>
</organism>
<evidence type="ECO:0000256" key="3">
    <source>
        <dbReference type="ARBA" id="ARBA00022833"/>
    </source>
</evidence>
<dbReference type="EMBL" id="KV417334">
    <property type="protein sequence ID" value="KZO90817.1"/>
    <property type="molecule type" value="Genomic_DNA"/>
</dbReference>
<reference evidence="7 8" key="1">
    <citation type="journal article" date="2016" name="Mol. Biol. Evol.">
        <title>Comparative Genomics of Early-Diverging Mushroom-Forming Fungi Provides Insights into the Origins of Lignocellulose Decay Capabilities.</title>
        <authorList>
            <person name="Nagy L.G."/>
            <person name="Riley R."/>
            <person name="Tritt A."/>
            <person name="Adam C."/>
            <person name="Daum C."/>
            <person name="Floudas D."/>
            <person name="Sun H."/>
            <person name="Yadav J.S."/>
            <person name="Pangilinan J."/>
            <person name="Larsson K.H."/>
            <person name="Matsuura K."/>
            <person name="Barry K."/>
            <person name="Labutti K."/>
            <person name="Kuo R."/>
            <person name="Ohm R.A."/>
            <person name="Bhattacharya S.S."/>
            <person name="Shirouzu T."/>
            <person name="Yoshinaga Y."/>
            <person name="Martin F.M."/>
            <person name="Grigoriev I.V."/>
            <person name="Hibbett D.S."/>
        </authorList>
    </citation>
    <scope>NUCLEOTIDE SEQUENCE [LARGE SCALE GENOMIC DNA]</scope>
    <source>
        <strain evidence="7 8">TUFC12733</strain>
    </source>
</reference>
<dbReference type="Gene3D" id="3.30.40.10">
    <property type="entry name" value="Zinc/RING finger domain, C3HC4 (zinc finger)"/>
    <property type="match status" value="1"/>
</dbReference>
<dbReference type="CDD" id="cd19677">
    <property type="entry name" value="UBR-box_UBR7"/>
    <property type="match status" value="1"/>
</dbReference>
<keyword evidence="1" id="KW-0479">Metal-binding</keyword>
<evidence type="ECO:0000256" key="1">
    <source>
        <dbReference type="ARBA" id="ARBA00022723"/>
    </source>
</evidence>
<dbReference type="InterPro" id="IPR003126">
    <property type="entry name" value="Znf_UBR"/>
</dbReference>
<dbReference type="GO" id="GO:0005737">
    <property type="term" value="C:cytoplasm"/>
    <property type="evidence" value="ECO:0007669"/>
    <property type="project" value="TreeGrafter"/>
</dbReference>
<keyword evidence="3" id="KW-0862">Zinc</keyword>
<dbReference type="GO" id="GO:0008270">
    <property type="term" value="F:zinc ion binding"/>
    <property type="evidence" value="ECO:0007669"/>
    <property type="project" value="UniProtKB-KW"/>
</dbReference>
<dbReference type="Proteomes" id="UP000076738">
    <property type="component" value="Unassembled WGS sequence"/>
</dbReference>
<gene>
    <name evidence="7" type="ORF">CALVIDRAFT_558499</name>
</gene>
<proteinExistence type="predicted"/>
<evidence type="ECO:0000256" key="4">
    <source>
        <dbReference type="PROSITE-ProRule" id="PRU00508"/>
    </source>
</evidence>
<accession>A0A167GQV8</accession>
<feature type="compositionally biased region" description="Basic and acidic residues" evidence="5">
    <location>
        <begin position="248"/>
        <end position="260"/>
    </location>
</feature>